<evidence type="ECO:0000313" key="9">
    <source>
        <dbReference type="EMBL" id="EHM13549.1"/>
    </source>
</evidence>
<dbReference type="AlphaFoldDB" id="H0ULQ8"/>
<dbReference type="CDD" id="cd06261">
    <property type="entry name" value="TM_PBP2"/>
    <property type="match status" value="1"/>
</dbReference>
<keyword evidence="3" id="KW-1003">Cell membrane</keyword>
<dbReference type="SUPFAM" id="SSF161098">
    <property type="entry name" value="MetI-like"/>
    <property type="match status" value="1"/>
</dbReference>
<evidence type="ECO:0000256" key="3">
    <source>
        <dbReference type="ARBA" id="ARBA00022475"/>
    </source>
</evidence>
<feature type="transmembrane region" description="Helical" evidence="7">
    <location>
        <begin position="153"/>
        <end position="181"/>
    </location>
</feature>
<comment type="subcellular location">
    <subcellularLocation>
        <location evidence="1 7">Cell membrane</location>
        <topology evidence="1 7">Multi-pass membrane protein</topology>
    </subcellularLocation>
</comment>
<feature type="transmembrane region" description="Helical" evidence="7">
    <location>
        <begin position="262"/>
        <end position="281"/>
    </location>
</feature>
<evidence type="ECO:0000256" key="5">
    <source>
        <dbReference type="ARBA" id="ARBA00022989"/>
    </source>
</evidence>
<dbReference type="RefSeq" id="WP_008521632.1">
    <property type="nucleotide sequence ID" value="NZ_CM001376.1"/>
</dbReference>
<dbReference type="InterPro" id="IPR035906">
    <property type="entry name" value="MetI-like_sf"/>
</dbReference>
<evidence type="ECO:0000256" key="4">
    <source>
        <dbReference type="ARBA" id="ARBA00022692"/>
    </source>
</evidence>
<comment type="similarity">
    <text evidence="7">Belongs to the binding-protein-dependent transport system permease family.</text>
</comment>
<keyword evidence="5 7" id="KW-1133">Transmembrane helix</keyword>
<dbReference type="GO" id="GO:0055085">
    <property type="term" value="P:transmembrane transport"/>
    <property type="evidence" value="ECO:0007669"/>
    <property type="project" value="InterPro"/>
</dbReference>
<evidence type="ECO:0000256" key="2">
    <source>
        <dbReference type="ARBA" id="ARBA00022448"/>
    </source>
</evidence>
<gene>
    <name evidence="9" type="ORF">JonanDRAFT_1183</name>
</gene>
<dbReference type="Pfam" id="PF00528">
    <property type="entry name" value="BPD_transp_1"/>
    <property type="match status" value="1"/>
</dbReference>
<evidence type="ECO:0000313" key="10">
    <source>
        <dbReference type="Proteomes" id="UP000003806"/>
    </source>
</evidence>
<dbReference type="PANTHER" id="PTHR30193:SF37">
    <property type="entry name" value="INNER MEMBRANE ABC TRANSPORTER PERMEASE PROTEIN YCJO"/>
    <property type="match status" value="1"/>
</dbReference>
<sequence>MIVSSARGVRKVEPWLFLLPALGAFATFLFWPFFKTIYLSLFLTNRLGLPKVFVGLGNYISLFQSPAFYNSLFVTLVFVVLMVAGSMAMGLGTALLCNAAFPGRGLFRTMYAMPMAIASSSAAMIFKVVLHPTVGVVNKLTGLSINWLADPSWALICVAVISSWLNSGINFLYFSAGLANIDQTLYERASSDGASRWQQFRYVTLPGLRPILFFTLVVNVIMAFQSFAQVRVLTRGGPGDATNVIVHSIYRDAFFNFRFGSAAAQSVVLFVIIMILTLAMFKSKRSGRP</sequence>
<reference evidence="9 10" key="1">
    <citation type="submission" date="2011-11" db="EMBL/GenBank/DDBJ databases">
        <title>The Noncontiguous Finished genome of Jonquetella anthropi DSM 22815.</title>
        <authorList>
            <consortium name="US DOE Joint Genome Institute (JGI-PGF)"/>
            <person name="Lucas S."/>
            <person name="Copeland A."/>
            <person name="Lapidus A."/>
            <person name="Glavina del Rio T."/>
            <person name="Dalin E."/>
            <person name="Tice H."/>
            <person name="Bruce D."/>
            <person name="Goodwin L."/>
            <person name="Pitluck S."/>
            <person name="Peters L."/>
            <person name="Mikhailova N."/>
            <person name="Held B."/>
            <person name="Kyrpides N."/>
            <person name="Mavromatis K."/>
            <person name="Ivanova N."/>
            <person name="Markowitz V."/>
            <person name="Cheng J.-F."/>
            <person name="Hugenholtz P."/>
            <person name="Woyke T."/>
            <person name="Wu D."/>
            <person name="Gronow S."/>
            <person name="Wellnitz S."/>
            <person name="Brambilla E."/>
            <person name="Klenk H.-P."/>
            <person name="Eisen J.A."/>
        </authorList>
    </citation>
    <scope>NUCLEOTIDE SEQUENCE [LARGE SCALE GENOMIC DNA]</scope>
    <source>
        <strain evidence="9 10">DSM 22815</strain>
    </source>
</reference>
<feature type="domain" description="ABC transmembrane type-1" evidence="8">
    <location>
        <begin position="68"/>
        <end position="280"/>
    </location>
</feature>
<organism evidence="9 10">
    <name type="scientific">Jonquetella anthropi DSM 22815</name>
    <dbReference type="NCBI Taxonomy" id="885272"/>
    <lineage>
        <taxon>Bacteria</taxon>
        <taxon>Thermotogati</taxon>
        <taxon>Synergistota</taxon>
        <taxon>Synergistia</taxon>
        <taxon>Synergistales</taxon>
        <taxon>Dethiosulfovibrionaceae</taxon>
        <taxon>Jonquetella</taxon>
    </lineage>
</organism>
<name>H0ULQ8_9BACT</name>
<dbReference type="Gene3D" id="1.10.3720.10">
    <property type="entry name" value="MetI-like"/>
    <property type="match status" value="1"/>
</dbReference>
<evidence type="ECO:0000259" key="8">
    <source>
        <dbReference type="PROSITE" id="PS50928"/>
    </source>
</evidence>
<dbReference type="eggNOG" id="COG1175">
    <property type="taxonomic scope" value="Bacteria"/>
</dbReference>
<keyword evidence="2 7" id="KW-0813">Transport</keyword>
<dbReference type="Proteomes" id="UP000003806">
    <property type="component" value="Chromosome"/>
</dbReference>
<proteinExistence type="inferred from homology"/>
<dbReference type="PANTHER" id="PTHR30193">
    <property type="entry name" value="ABC TRANSPORTER PERMEASE PROTEIN"/>
    <property type="match status" value="1"/>
</dbReference>
<dbReference type="OrthoDB" id="9809173at2"/>
<feature type="transmembrane region" description="Helical" evidence="7">
    <location>
        <begin position="202"/>
        <end position="224"/>
    </location>
</feature>
<keyword evidence="4 7" id="KW-0812">Transmembrane</keyword>
<feature type="transmembrane region" description="Helical" evidence="7">
    <location>
        <begin position="12"/>
        <end position="34"/>
    </location>
</feature>
<evidence type="ECO:0000256" key="7">
    <source>
        <dbReference type="RuleBase" id="RU363032"/>
    </source>
</evidence>
<dbReference type="HOGENOM" id="CLU_016047_0_2_0"/>
<keyword evidence="6 7" id="KW-0472">Membrane</keyword>
<keyword evidence="10" id="KW-1185">Reference proteome</keyword>
<dbReference type="GO" id="GO:0005886">
    <property type="term" value="C:plasma membrane"/>
    <property type="evidence" value="ECO:0007669"/>
    <property type="project" value="UniProtKB-SubCell"/>
</dbReference>
<evidence type="ECO:0000256" key="6">
    <source>
        <dbReference type="ARBA" id="ARBA00023136"/>
    </source>
</evidence>
<feature type="transmembrane region" description="Helical" evidence="7">
    <location>
        <begin position="72"/>
        <end position="97"/>
    </location>
</feature>
<dbReference type="STRING" id="885272.JonanDRAFT_1183"/>
<keyword evidence="9" id="KW-0762">Sugar transport</keyword>
<protein>
    <submittedName>
        <fullName evidence="9">Permease component of ABC-type sugar transporter</fullName>
    </submittedName>
</protein>
<accession>H0ULQ8</accession>
<dbReference type="InterPro" id="IPR051393">
    <property type="entry name" value="ABC_transporter_permease"/>
</dbReference>
<dbReference type="EMBL" id="CM001376">
    <property type="protein sequence ID" value="EHM13549.1"/>
    <property type="molecule type" value="Genomic_DNA"/>
</dbReference>
<dbReference type="PROSITE" id="PS50928">
    <property type="entry name" value="ABC_TM1"/>
    <property type="match status" value="1"/>
</dbReference>
<dbReference type="InterPro" id="IPR000515">
    <property type="entry name" value="MetI-like"/>
</dbReference>
<evidence type="ECO:0000256" key="1">
    <source>
        <dbReference type="ARBA" id="ARBA00004651"/>
    </source>
</evidence>
<feature type="transmembrane region" description="Helical" evidence="7">
    <location>
        <begin position="109"/>
        <end position="130"/>
    </location>
</feature>